<reference evidence="1" key="1">
    <citation type="submission" date="2019-09" db="EMBL/GenBank/DDBJ databases">
        <title>Draft genome information of white flower Hibiscus syriacus.</title>
        <authorList>
            <person name="Kim Y.-M."/>
        </authorList>
    </citation>
    <scope>NUCLEOTIDE SEQUENCE [LARGE SCALE GENOMIC DNA]</scope>
    <source>
        <strain evidence="1">YM2019G1</strain>
    </source>
</reference>
<dbReference type="GO" id="GO:0033615">
    <property type="term" value="P:mitochondrial proton-transporting ATP synthase complex assembly"/>
    <property type="evidence" value="ECO:0007669"/>
    <property type="project" value="TreeGrafter"/>
</dbReference>
<gene>
    <name evidence="1" type="ORF">F3Y22_tig00116989pilonHSYRG00118</name>
</gene>
<dbReference type="Proteomes" id="UP000436088">
    <property type="component" value="Unassembled WGS sequence"/>
</dbReference>
<organism evidence="1 2">
    <name type="scientific">Hibiscus syriacus</name>
    <name type="common">Rose of Sharon</name>
    <dbReference type="NCBI Taxonomy" id="106335"/>
    <lineage>
        <taxon>Eukaryota</taxon>
        <taxon>Viridiplantae</taxon>
        <taxon>Streptophyta</taxon>
        <taxon>Embryophyta</taxon>
        <taxon>Tracheophyta</taxon>
        <taxon>Spermatophyta</taxon>
        <taxon>Magnoliopsida</taxon>
        <taxon>eudicotyledons</taxon>
        <taxon>Gunneridae</taxon>
        <taxon>Pentapetalae</taxon>
        <taxon>rosids</taxon>
        <taxon>malvids</taxon>
        <taxon>Malvales</taxon>
        <taxon>Malvaceae</taxon>
        <taxon>Malvoideae</taxon>
        <taxon>Hibiscus</taxon>
    </lineage>
</organism>
<dbReference type="InterPro" id="IPR011419">
    <property type="entry name" value="ATP12_ATP_synth-F1-assembly"/>
</dbReference>
<dbReference type="Gene3D" id="3.30.2180.10">
    <property type="entry name" value="ATP12-like"/>
    <property type="match status" value="1"/>
</dbReference>
<dbReference type="Pfam" id="PF07542">
    <property type="entry name" value="ATP12"/>
    <property type="match status" value="1"/>
</dbReference>
<dbReference type="InterPro" id="IPR042272">
    <property type="entry name" value="ATP12_ATP_synth-F1-assembly_N"/>
</dbReference>
<dbReference type="GO" id="GO:0005739">
    <property type="term" value="C:mitochondrion"/>
    <property type="evidence" value="ECO:0007669"/>
    <property type="project" value="TreeGrafter"/>
</dbReference>
<dbReference type="PANTHER" id="PTHR21013">
    <property type="entry name" value="ATP SYNTHASE MITOCHONDRIAL F1 COMPLEX ASSEMBLY FACTOR 2/ATP12 PROTEIN, MITOCHONDRIAL PRECURSOR"/>
    <property type="match status" value="1"/>
</dbReference>
<proteinExistence type="predicted"/>
<evidence type="ECO:0000313" key="1">
    <source>
        <dbReference type="EMBL" id="KAE8657534.1"/>
    </source>
</evidence>
<sequence>MPMSFMTGSIDGKRFYKKVTTRESDDGVGWTVMLDYQTLKTPSKRPFKLRTLAHAKALLLNRSVKS</sequence>
<name>A0A6A2XU51_HIBSY</name>
<accession>A0A6A2XU51</accession>
<dbReference type="EMBL" id="VEPZ02001757">
    <property type="protein sequence ID" value="KAE8657534.1"/>
    <property type="molecule type" value="Genomic_DNA"/>
</dbReference>
<keyword evidence="2" id="KW-1185">Reference proteome</keyword>
<dbReference type="SUPFAM" id="SSF160909">
    <property type="entry name" value="ATP12-like"/>
    <property type="match status" value="1"/>
</dbReference>
<comment type="caution">
    <text evidence="1">The sequence shown here is derived from an EMBL/GenBank/DDBJ whole genome shotgun (WGS) entry which is preliminary data.</text>
</comment>
<protein>
    <submittedName>
        <fullName evidence="1">Uncharacterized protein</fullName>
    </submittedName>
</protein>
<dbReference type="AlphaFoldDB" id="A0A6A2XU51"/>
<evidence type="ECO:0000313" key="2">
    <source>
        <dbReference type="Proteomes" id="UP000436088"/>
    </source>
</evidence>
<dbReference type="PANTHER" id="PTHR21013:SF10">
    <property type="entry name" value="ATP SYNTHASE MITOCHONDRIAL F1 COMPLEX ASSEMBLY FACTOR 2"/>
    <property type="match status" value="1"/>
</dbReference>